<keyword evidence="3" id="KW-1185">Reference proteome</keyword>
<dbReference type="AlphaFoldDB" id="A0A1C3JP14"/>
<proteinExistence type="predicted"/>
<dbReference type="OrthoDB" id="9775333at2"/>
<dbReference type="Pfam" id="PF05936">
    <property type="entry name" value="T6SS_VasE"/>
    <property type="match status" value="1"/>
</dbReference>
<reference evidence="1 4" key="2">
    <citation type="submission" date="2016-06" db="EMBL/GenBank/DDBJ databases">
        <authorList>
            <person name="Kjaerup R.B."/>
            <person name="Dalgaard T.S."/>
            <person name="Juul-Madsen H.R."/>
        </authorList>
    </citation>
    <scope>NUCLEOTIDE SEQUENCE [LARGE SCALE GENOMIC DNA]</scope>
    <source>
        <strain evidence="1 4">CECT 5115</strain>
    </source>
</reference>
<organism evidence="1 4">
    <name type="scientific">Marinomonas gallaica</name>
    <dbReference type="NCBI Taxonomy" id="1806667"/>
    <lineage>
        <taxon>Bacteria</taxon>
        <taxon>Pseudomonadati</taxon>
        <taxon>Pseudomonadota</taxon>
        <taxon>Gammaproteobacteria</taxon>
        <taxon>Oceanospirillales</taxon>
        <taxon>Oceanospirillaceae</taxon>
        <taxon>Marinomonas</taxon>
    </lineage>
</organism>
<sequence length="440" mass="49511">MSWHRKVAWQEGAFIRPQHFQQQDRHLEWSLASLTHQLHSYGWGISELEFDVAALRLGHFVIKKCRAFLPDGSVIDMPSEDGIPDPIVIQEKDEGLLIYLALPIWRAGANDIDRQNADDSNARYRLSHMEVPDIVSSSNTAANIELASKKVRVVTERDGPQQYSAIAIAKVKSVKNKAIELDERFIPAALDVQSSAALVNIIRDVQGLAQKRTILLAERLKSLADGNGVEMADFLLLQMLNRYQPILAHYLTADSVHPERVYQLFAQLASELATFTHQDKRLASVPPYLHDDLQVTFESFEPLLQQPLSLLLDQSAIQIELENKGFGIRIGYIPQLESSASFVLCARAEMPNEELRRQLPMQAKIGSIERINNLVNKQLPGIQIDPLASAPRQIPFYSGAVYFELKTQGKWWQDVVDSKGLALHVGSQFPGISLELWVIK</sequence>
<dbReference type="NCBIfam" id="TIGR03353">
    <property type="entry name" value="VI_chp_4"/>
    <property type="match status" value="1"/>
</dbReference>
<dbReference type="InterPro" id="IPR010263">
    <property type="entry name" value="T6SS_TssK"/>
</dbReference>
<reference evidence="2 3" key="1">
    <citation type="submission" date="2016-06" db="EMBL/GenBank/DDBJ databases">
        <authorList>
            <person name="Rodrigo-Torres L."/>
            <person name="Arahal D.R."/>
        </authorList>
    </citation>
    <scope>NUCLEOTIDE SEQUENCE [LARGE SCALE GENOMIC DNA]</scope>
    <source>
        <strain evidence="2 3">CECT 5116</strain>
    </source>
</reference>
<dbReference type="EMBL" id="FLRA01000003">
    <property type="protein sequence ID" value="SBT16779.1"/>
    <property type="molecule type" value="Genomic_DNA"/>
</dbReference>
<dbReference type="RefSeq" id="WP_067032382.1">
    <property type="nucleotide sequence ID" value="NZ_CP187511.1"/>
</dbReference>
<protein>
    <recommendedName>
        <fullName evidence="5">Type VI secretion protein, VC_A0114 family</fullName>
    </recommendedName>
</protein>
<dbReference type="Proteomes" id="UP000092871">
    <property type="component" value="Unassembled WGS sequence"/>
</dbReference>
<accession>A0A1C3JP14</accession>
<dbReference type="Proteomes" id="UP000092840">
    <property type="component" value="Unassembled WGS sequence"/>
</dbReference>
<evidence type="ECO:0000313" key="4">
    <source>
        <dbReference type="Proteomes" id="UP000092871"/>
    </source>
</evidence>
<evidence type="ECO:0000313" key="1">
    <source>
        <dbReference type="EMBL" id="SBT16779.1"/>
    </source>
</evidence>
<gene>
    <name evidence="1" type="ORF">MGA5115_00863</name>
    <name evidence="2" type="ORF">MGA5116_01081</name>
</gene>
<dbReference type="EMBL" id="FLRB01000006">
    <property type="protein sequence ID" value="SBT20495.1"/>
    <property type="molecule type" value="Genomic_DNA"/>
</dbReference>
<dbReference type="PANTHER" id="PTHR35566">
    <property type="entry name" value="BLR3599 PROTEIN"/>
    <property type="match status" value="1"/>
</dbReference>
<evidence type="ECO:0008006" key="5">
    <source>
        <dbReference type="Google" id="ProtNLM"/>
    </source>
</evidence>
<evidence type="ECO:0000313" key="2">
    <source>
        <dbReference type="EMBL" id="SBT20495.1"/>
    </source>
</evidence>
<evidence type="ECO:0000313" key="3">
    <source>
        <dbReference type="Proteomes" id="UP000092840"/>
    </source>
</evidence>
<dbReference type="PANTHER" id="PTHR35566:SF1">
    <property type="entry name" value="TYPE VI SECRETION SYSTEM BASEPLATE COMPONENT TSSK1"/>
    <property type="match status" value="1"/>
</dbReference>
<name>A0A1C3JP14_9GAMM</name>